<name>A0A1G2F5T2_9BACT</name>
<sequence length="239" mass="27304">MNNETTSLRVNKKLKADQWDIENALNLNRQPAIQPTRFSRSRIWLFLAGIFFLISCGLAAKIFLFEKILLGQFSDKIPPQAISASLIKLPDLTEGASGLGSLFRQNAAFSWWQDQIVQFLNLEGLSVQEDLLPALKDEAAFLIMPARNDHIVWAAIAQKENSQELAIQDVFGRIESGLQKRLGVSEQIYRQIEINSVFSLRQPERIYYWSQIDDFIIISNNFEAVKAIIDQNIKRGIFF</sequence>
<comment type="caution">
    <text evidence="2">The sequence shown here is derived from an EMBL/GenBank/DDBJ whole genome shotgun (WGS) entry which is preliminary data.</text>
</comment>
<evidence type="ECO:0008006" key="4">
    <source>
        <dbReference type="Google" id="ProtNLM"/>
    </source>
</evidence>
<gene>
    <name evidence="2" type="ORF">A2174_01230</name>
</gene>
<feature type="transmembrane region" description="Helical" evidence="1">
    <location>
        <begin position="43"/>
        <end position="64"/>
    </location>
</feature>
<keyword evidence="1" id="KW-0472">Membrane</keyword>
<dbReference type="AlphaFoldDB" id="A0A1G2F5T2"/>
<organism evidence="2 3">
    <name type="scientific">Candidatus Portnoybacteria bacterium RBG_13_41_18</name>
    <dbReference type="NCBI Taxonomy" id="1801991"/>
    <lineage>
        <taxon>Bacteria</taxon>
        <taxon>Candidatus Portnoyibacteriota</taxon>
    </lineage>
</organism>
<keyword evidence="1" id="KW-1133">Transmembrane helix</keyword>
<dbReference type="Proteomes" id="UP000177725">
    <property type="component" value="Unassembled WGS sequence"/>
</dbReference>
<keyword evidence="1" id="KW-0812">Transmembrane</keyword>
<proteinExistence type="predicted"/>
<evidence type="ECO:0000256" key="1">
    <source>
        <dbReference type="SAM" id="Phobius"/>
    </source>
</evidence>
<dbReference type="EMBL" id="MHMV01000045">
    <property type="protein sequence ID" value="OGZ33436.1"/>
    <property type="molecule type" value="Genomic_DNA"/>
</dbReference>
<protein>
    <recommendedName>
        <fullName evidence="4">DUF3352 domain-containing protein</fullName>
    </recommendedName>
</protein>
<evidence type="ECO:0000313" key="3">
    <source>
        <dbReference type="Proteomes" id="UP000177725"/>
    </source>
</evidence>
<reference evidence="2 3" key="1">
    <citation type="journal article" date="2016" name="Nat. Commun.">
        <title>Thousands of microbial genomes shed light on interconnected biogeochemical processes in an aquifer system.</title>
        <authorList>
            <person name="Anantharaman K."/>
            <person name="Brown C.T."/>
            <person name="Hug L.A."/>
            <person name="Sharon I."/>
            <person name="Castelle C.J."/>
            <person name="Probst A.J."/>
            <person name="Thomas B.C."/>
            <person name="Singh A."/>
            <person name="Wilkins M.J."/>
            <person name="Karaoz U."/>
            <person name="Brodie E.L."/>
            <person name="Williams K.H."/>
            <person name="Hubbard S.S."/>
            <person name="Banfield J.F."/>
        </authorList>
    </citation>
    <scope>NUCLEOTIDE SEQUENCE [LARGE SCALE GENOMIC DNA]</scope>
</reference>
<accession>A0A1G2F5T2</accession>
<evidence type="ECO:0000313" key="2">
    <source>
        <dbReference type="EMBL" id="OGZ33436.1"/>
    </source>
</evidence>